<evidence type="ECO:0000256" key="9">
    <source>
        <dbReference type="ARBA" id="ARBA00048679"/>
    </source>
</evidence>
<dbReference type="Proteomes" id="UP000278807">
    <property type="component" value="Unassembled WGS sequence"/>
</dbReference>
<evidence type="ECO:0000256" key="7">
    <source>
        <dbReference type="ARBA" id="ARBA00022840"/>
    </source>
</evidence>
<evidence type="ECO:0000256" key="2">
    <source>
        <dbReference type="ARBA" id="ARBA00012513"/>
    </source>
</evidence>
<evidence type="ECO:0000313" key="13">
    <source>
        <dbReference type="WBParaSite" id="HNAJ_0000679401-mRNA-1"/>
    </source>
</evidence>
<dbReference type="AlphaFoldDB" id="A0A0R3TIA3"/>
<keyword evidence="5" id="KW-0547">Nucleotide-binding</keyword>
<organism evidence="13">
    <name type="scientific">Rodentolepis nana</name>
    <name type="common">Dwarf tapeworm</name>
    <name type="synonym">Hymenolepis nana</name>
    <dbReference type="NCBI Taxonomy" id="102285"/>
    <lineage>
        <taxon>Eukaryota</taxon>
        <taxon>Metazoa</taxon>
        <taxon>Spiralia</taxon>
        <taxon>Lophotrochozoa</taxon>
        <taxon>Platyhelminthes</taxon>
        <taxon>Cestoda</taxon>
        <taxon>Eucestoda</taxon>
        <taxon>Cyclophyllidea</taxon>
        <taxon>Hymenolepididae</taxon>
        <taxon>Rodentolepis</taxon>
    </lineage>
</organism>
<evidence type="ECO:0000256" key="6">
    <source>
        <dbReference type="ARBA" id="ARBA00022777"/>
    </source>
</evidence>
<comment type="catalytic activity">
    <reaction evidence="8">
        <text>L-threonyl-[protein] + ATP = O-phospho-L-threonyl-[protein] + ADP + H(+)</text>
        <dbReference type="Rhea" id="RHEA:46608"/>
        <dbReference type="Rhea" id="RHEA-COMP:11060"/>
        <dbReference type="Rhea" id="RHEA-COMP:11605"/>
        <dbReference type="ChEBI" id="CHEBI:15378"/>
        <dbReference type="ChEBI" id="CHEBI:30013"/>
        <dbReference type="ChEBI" id="CHEBI:30616"/>
        <dbReference type="ChEBI" id="CHEBI:61977"/>
        <dbReference type="ChEBI" id="CHEBI:456216"/>
        <dbReference type="EC" id="2.7.11.1"/>
    </reaction>
</comment>
<accession>A0A0R3TIA3</accession>
<name>A0A0R3TIA3_RODNA</name>
<gene>
    <name evidence="11" type="ORF">HNAJ_LOCUS6790</name>
</gene>
<evidence type="ECO:0000256" key="4">
    <source>
        <dbReference type="ARBA" id="ARBA00022737"/>
    </source>
</evidence>
<sequence length="90" mass="10664">MEMWFECLEDASRVYFGEKDTSKMFRLMYPLHLVMERGSETSNEAAFLQEFGKELNNSRIYCERFESQGMGADLQQAWDGYYTLYRTVSV</sequence>
<dbReference type="SMART" id="SM01345">
    <property type="entry name" value="Rapamycin_bind"/>
    <property type="match status" value="1"/>
</dbReference>
<comment type="catalytic activity">
    <reaction evidence="9">
        <text>L-seryl-[protein] + ATP = O-phospho-L-seryl-[protein] + ADP + H(+)</text>
        <dbReference type="Rhea" id="RHEA:17989"/>
        <dbReference type="Rhea" id="RHEA-COMP:9863"/>
        <dbReference type="Rhea" id="RHEA-COMP:11604"/>
        <dbReference type="ChEBI" id="CHEBI:15378"/>
        <dbReference type="ChEBI" id="CHEBI:29999"/>
        <dbReference type="ChEBI" id="CHEBI:30616"/>
        <dbReference type="ChEBI" id="CHEBI:83421"/>
        <dbReference type="ChEBI" id="CHEBI:456216"/>
        <dbReference type="EC" id="2.7.11.1"/>
    </reaction>
</comment>
<evidence type="ECO:0000256" key="8">
    <source>
        <dbReference type="ARBA" id="ARBA00047899"/>
    </source>
</evidence>
<dbReference type="FunFam" id="1.20.120.150:FF:000001">
    <property type="entry name" value="Serine/threonine-protein kinase TOR"/>
    <property type="match status" value="1"/>
</dbReference>
<dbReference type="EMBL" id="UZAE01008407">
    <property type="protein sequence ID" value="VDO02650.1"/>
    <property type="molecule type" value="Genomic_DNA"/>
</dbReference>
<dbReference type="SUPFAM" id="SSF47212">
    <property type="entry name" value="FKBP12-rapamycin-binding domain of FKBP-rapamycin-associated protein (FRAP)"/>
    <property type="match status" value="1"/>
</dbReference>
<evidence type="ECO:0000256" key="3">
    <source>
        <dbReference type="ARBA" id="ARBA00022679"/>
    </source>
</evidence>
<keyword evidence="6" id="KW-0418">Kinase</keyword>
<dbReference type="EC" id="2.7.11.1" evidence="2"/>
<dbReference type="GO" id="GO:0004674">
    <property type="term" value="F:protein serine/threonine kinase activity"/>
    <property type="evidence" value="ECO:0007669"/>
    <property type="project" value="UniProtKB-EC"/>
</dbReference>
<feature type="domain" description="FKBP12-rapamycin binding" evidence="10">
    <location>
        <begin position="2"/>
        <end position="89"/>
    </location>
</feature>
<dbReference type="InterPro" id="IPR036738">
    <property type="entry name" value="FRB_sf"/>
</dbReference>
<keyword evidence="3" id="KW-0808">Transferase</keyword>
<proteinExistence type="inferred from homology"/>
<dbReference type="GO" id="GO:0044877">
    <property type="term" value="F:protein-containing complex binding"/>
    <property type="evidence" value="ECO:0007669"/>
    <property type="project" value="InterPro"/>
</dbReference>
<evidence type="ECO:0000313" key="11">
    <source>
        <dbReference type="EMBL" id="VDO02650.1"/>
    </source>
</evidence>
<reference evidence="13" key="1">
    <citation type="submission" date="2017-02" db="UniProtKB">
        <authorList>
            <consortium name="WormBaseParasite"/>
        </authorList>
    </citation>
    <scope>IDENTIFICATION</scope>
</reference>
<dbReference type="Gene3D" id="1.20.120.150">
    <property type="entry name" value="FKBP12-rapamycin binding domain"/>
    <property type="match status" value="1"/>
</dbReference>
<protein>
    <recommendedName>
        <fullName evidence="2">non-specific serine/threonine protein kinase</fullName>
        <ecNumber evidence="2">2.7.11.1</ecNumber>
    </recommendedName>
</protein>
<dbReference type="STRING" id="102285.A0A0R3TIA3"/>
<evidence type="ECO:0000256" key="5">
    <source>
        <dbReference type="ARBA" id="ARBA00022741"/>
    </source>
</evidence>
<dbReference type="GO" id="GO:0005524">
    <property type="term" value="F:ATP binding"/>
    <property type="evidence" value="ECO:0007669"/>
    <property type="project" value="UniProtKB-KW"/>
</dbReference>
<evidence type="ECO:0000313" key="12">
    <source>
        <dbReference type="Proteomes" id="UP000278807"/>
    </source>
</evidence>
<dbReference type="WBParaSite" id="HNAJ_0000679401-mRNA-1">
    <property type="protein sequence ID" value="HNAJ_0000679401-mRNA-1"/>
    <property type="gene ID" value="HNAJ_0000679401"/>
</dbReference>
<comment type="similarity">
    <text evidence="1">Belongs to the PI3/PI4-kinase family.</text>
</comment>
<dbReference type="OrthoDB" id="2250022at2759"/>
<keyword evidence="7" id="KW-0067">ATP-binding</keyword>
<dbReference type="GO" id="GO:0031931">
    <property type="term" value="C:TORC1 complex"/>
    <property type="evidence" value="ECO:0007669"/>
    <property type="project" value="UniProtKB-ARBA"/>
</dbReference>
<dbReference type="InterPro" id="IPR009076">
    <property type="entry name" value="FRB_dom"/>
</dbReference>
<keyword evidence="12" id="KW-1185">Reference proteome</keyword>
<keyword evidence="4" id="KW-0677">Repeat</keyword>
<reference evidence="11 12" key="2">
    <citation type="submission" date="2018-11" db="EMBL/GenBank/DDBJ databases">
        <authorList>
            <consortium name="Pathogen Informatics"/>
        </authorList>
    </citation>
    <scope>NUCLEOTIDE SEQUENCE [LARGE SCALE GENOMIC DNA]</scope>
</reference>
<dbReference type="Pfam" id="PF08771">
    <property type="entry name" value="FRB_dom"/>
    <property type="match status" value="1"/>
</dbReference>
<evidence type="ECO:0000256" key="1">
    <source>
        <dbReference type="ARBA" id="ARBA00011031"/>
    </source>
</evidence>
<evidence type="ECO:0000259" key="10">
    <source>
        <dbReference type="Pfam" id="PF08771"/>
    </source>
</evidence>